<dbReference type="InterPro" id="IPR012296">
    <property type="entry name" value="Nuclease_put_TT1808"/>
</dbReference>
<dbReference type="InterPro" id="IPR008538">
    <property type="entry name" value="Uma2"/>
</dbReference>
<reference evidence="3" key="1">
    <citation type="submission" date="2017-05" db="EMBL/GenBank/DDBJ databases">
        <title>Physiological properties and genetic analysis related to exopolysaccharide production of fresh-water unicellular cyanobacterium Aphanothece sacrum, Suizenji Nori, that has been cultured as a food source in Japan.</title>
        <authorList>
            <person name="Kanesaki Y."/>
            <person name="Yoshikawa S."/>
            <person name="Ohki K."/>
        </authorList>
    </citation>
    <scope>NUCLEOTIDE SEQUENCE [LARGE SCALE GENOMIC DNA]</scope>
    <source>
        <strain evidence="3">FPU1</strain>
    </source>
</reference>
<protein>
    <recommendedName>
        <fullName evidence="1">Putative restriction endonuclease domain-containing protein</fullName>
    </recommendedName>
</protein>
<dbReference type="InterPro" id="IPR011335">
    <property type="entry name" value="Restrct_endonuc-II-like"/>
</dbReference>
<organism evidence="2 3">
    <name type="scientific">Aphanothece sacrum FPU1</name>
    <dbReference type="NCBI Taxonomy" id="1920663"/>
    <lineage>
        <taxon>Bacteria</taxon>
        <taxon>Bacillati</taxon>
        <taxon>Cyanobacteriota</taxon>
        <taxon>Cyanophyceae</taxon>
        <taxon>Oscillatoriophycideae</taxon>
        <taxon>Chroococcales</taxon>
        <taxon>Aphanothecaceae</taxon>
        <taxon>Aphanothece</taxon>
    </lineage>
</organism>
<evidence type="ECO:0000313" key="2">
    <source>
        <dbReference type="EMBL" id="GBF80106.1"/>
    </source>
</evidence>
<evidence type="ECO:0000313" key="3">
    <source>
        <dbReference type="Proteomes" id="UP000287247"/>
    </source>
</evidence>
<gene>
    <name evidence="2" type="ORF">AsFPU1_1507</name>
</gene>
<keyword evidence="3" id="KW-1185">Reference proteome</keyword>
<evidence type="ECO:0000259" key="1">
    <source>
        <dbReference type="Pfam" id="PF05685"/>
    </source>
</evidence>
<proteinExistence type="predicted"/>
<comment type="caution">
    <text evidence="2">The sequence shown here is derived from an EMBL/GenBank/DDBJ whole genome shotgun (WGS) entry which is preliminary data.</text>
</comment>
<dbReference type="AlphaFoldDB" id="A0A401IFV9"/>
<dbReference type="SUPFAM" id="SSF52980">
    <property type="entry name" value="Restriction endonuclease-like"/>
    <property type="match status" value="1"/>
</dbReference>
<dbReference type="CDD" id="cd06260">
    <property type="entry name" value="DUF820-like"/>
    <property type="match status" value="1"/>
</dbReference>
<sequence>MTLARFFNGGDSWRAVTRLGWLIDPQNRRVEIYRSTKGVEVLENPTELSGEAVLPNFILNLNKIWY</sequence>
<dbReference type="Gene3D" id="3.90.1570.10">
    <property type="entry name" value="tt1808, chain A"/>
    <property type="match status" value="1"/>
</dbReference>
<name>A0A401IFV9_APHSA</name>
<dbReference type="Proteomes" id="UP000287247">
    <property type="component" value="Unassembled WGS sequence"/>
</dbReference>
<dbReference type="EMBL" id="BDQK01000006">
    <property type="protein sequence ID" value="GBF80106.1"/>
    <property type="molecule type" value="Genomic_DNA"/>
</dbReference>
<accession>A0A401IFV9</accession>
<feature type="domain" description="Putative restriction endonuclease" evidence="1">
    <location>
        <begin position="17"/>
        <end position="61"/>
    </location>
</feature>
<dbReference type="Pfam" id="PF05685">
    <property type="entry name" value="Uma2"/>
    <property type="match status" value="1"/>
</dbReference>